<dbReference type="SUPFAM" id="SSF51445">
    <property type="entry name" value="(Trans)glycosidases"/>
    <property type="match status" value="1"/>
</dbReference>
<sequence length="915" mass="102744">MADKLDPVITRLEQLGLPNQSKSDPNLNRKDFDYLTGLTAVSSLLKIPAIPGLASSESAENKSLGMWESIKFLSGLKVDPNTVRLETEVDDKWNTRRLILTFLSGNIALITPDQSVKNPNPSAARINISVDITDQKNNIDWSNRFQDLKRYLTTGGRTIQAIESFRSNRDVNLALGILGFNVKDKKKLALITATLLAAILAACDLATEQSPETTRETLEHLVTPTPGSVPETQTTPQVEYLPAPTLPATGSILIDSDYLIDQMLKVGHQNLLPESTPVGGETVNQYSESARDFAARVFKESDFRPENNPLQTLMLVVSDPARKGRNRSANYFTEGLNGEDKAFKGLILYREQANEGEYTLGDCKPANLVVRSGAGITVLGRTEDNRYVITVEENIPRYENQNKPRMYFAILSKEQFTQLSVDKLDNMDFYLDKPDHIQFLNSDTNETVTLPLNIITQDVLKQISNKAGVSWEDKVSGGDESSYYAEPLIPYPNKDDLKKDINPLDLNYVRKLNDRRLGHPRNLTYQAIDPGNNELVGIGEYNIKSKEWVWNPPNWKNISESLGFLLGDTTLSSFDYYNPDFQQALADNFQMTGPGSFYAHNFDRGLNQLFLNLTQENDQSLYIHPLFWQNMLPRDLYGADAETFKKWEWDRIRQVFEYIKPIQPGGKPTILVLGNEYLFHIFPDTGEFQSKVNVDPDNNNNWIENPYSKAHGDSITALTEQYLWMLEEAANRGLRIGIDFIPLYNHFNNHADNSTTKEVVRELKQVKSNVASHLGVSEAEVILGVGIQGNFFYNNRPSWITAPPSVDQLSNAINSQSEVGPVFLIDLNIIGLDQSGKKARWAEFIDCALKSNCSGLTFWRSLLSSKKPGQITDKLYDDPANLFDPDNKYRPVPGNGYEEVTATLLAEANSRGLIG</sequence>
<dbReference type="Proteomes" id="UP000034894">
    <property type="component" value="Unassembled WGS sequence"/>
</dbReference>
<gene>
    <name evidence="1" type="ORF">UV73_C0019G0002</name>
</gene>
<dbReference type="InterPro" id="IPR017853">
    <property type="entry name" value="GH"/>
</dbReference>
<protein>
    <submittedName>
        <fullName evidence="1">Uncharacterized protein</fullName>
    </submittedName>
</protein>
<evidence type="ECO:0000313" key="1">
    <source>
        <dbReference type="EMBL" id="KKS95325.1"/>
    </source>
</evidence>
<dbReference type="Gene3D" id="3.20.20.80">
    <property type="entry name" value="Glycosidases"/>
    <property type="match status" value="1"/>
</dbReference>
<evidence type="ECO:0000313" key="2">
    <source>
        <dbReference type="Proteomes" id="UP000034894"/>
    </source>
</evidence>
<organism evidence="1 2">
    <name type="scientific">Candidatus Gottesmanbacteria bacterium GW2011_GWA2_43_14</name>
    <dbReference type="NCBI Taxonomy" id="1618443"/>
    <lineage>
        <taxon>Bacteria</taxon>
        <taxon>Candidatus Gottesmaniibacteriota</taxon>
    </lineage>
</organism>
<dbReference type="EMBL" id="LCFP01000019">
    <property type="protein sequence ID" value="KKS95325.1"/>
    <property type="molecule type" value="Genomic_DNA"/>
</dbReference>
<comment type="caution">
    <text evidence="1">The sequence shown here is derived from an EMBL/GenBank/DDBJ whole genome shotgun (WGS) entry which is preliminary data.</text>
</comment>
<reference evidence="1 2" key="1">
    <citation type="journal article" date="2015" name="Nature">
        <title>rRNA introns, odd ribosomes, and small enigmatic genomes across a large radiation of phyla.</title>
        <authorList>
            <person name="Brown C.T."/>
            <person name="Hug L.A."/>
            <person name="Thomas B.C."/>
            <person name="Sharon I."/>
            <person name="Castelle C.J."/>
            <person name="Singh A."/>
            <person name="Wilkins M.J."/>
            <person name="Williams K.H."/>
            <person name="Banfield J.F."/>
        </authorList>
    </citation>
    <scope>NUCLEOTIDE SEQUENCE [LARGE SCALE GENOMIC DNA]</scope>
</reference>
<name>A0A0G1DBQ2_9BACT</name>
<proteinExistence type="predicted"/>
<accession>A0A0G1DBQ2</accession>
<dbReference type="AlphaFoldDB" id="A0A0G1DBQ2"/>